<gene>
    <name evidence="7" type="ORF">CCAE0312_LOCUS8799</name>
</gene>
<keyword evidence="4" id="KW-0862">Zinc</keyword>
<evidence type="ECO:0000256" key="5">
    <source>
        <dbReference type="ARBA" id="ARBA00023002"/>
    </source>
</evidence>
<dbReference type="EMBL" id="HBGH01015839">
    <property type="protein sequence ID" value="CAD9236702.1"/>
    <property type="molecule type" value="Transcribed_RNA"/>
</dbReference>
<evidence type="ECO:0000256" key="2">
    <source>
        <dbReference type="ARBA" id="ARBA00007581"/>
    </source>
</evidence>
<dbReference type="CDD" id="cd07363">
    <property type="entry name" value="45_DOPA_Dioxygenase"/>
    <property type="match status" value="1"/>
</dbReference>
<dbReference type="SUPFAM" id="SSF53213">
    <property type="entry name" value="LigB-like"/>
    <property type="match status" value="1"/>
</dbReference>
<dbReference type="PIRSF" id="PIRSF006157">
    <property type="entry name" value="Doxgns_DODA"/>
    <property type="match status" value="1"/>
</dbReference>
<accession>A0A7S1THN4</accession>
<dbReference type="AlphaFoldDB" id="A0A7S1THN4"/>
<sequence length="264" mass="29741">MGPHTVFVSHGGGPLPILGDAQHKDLVKSLQQLSTRLPRHPRAILVISAHWEAEGFTITSSENPGLLYDYYGFPKEAYTVQYPAKGSPQLAQEWASELARLSGLPVKMDSQRRYDHGVFVPLLLMYPEADVPVLQLSLDQSLDPALHWRMGQALMQVIPDDVVVIGSGFSFHNLPLIFRGGSSSMAKAEHFLTWLDEVVTDRNLSTYEREERWRKWESAPEARINHPKEEHLIPLLMCSAMMADRPGEAVPVDIVVPSRHYSWL</sequence>
<dbReference type="GO" id="GO:0016702">
    <property type="term" value="F:oxidoreductase activity, acting on single donors with incorporation of molecular oxygen, incorporation of two atoms of oxygen"/>
    <property type="evidence" value="ECO:0007669"/>
    <property type="project" value="UniProtKB-ARBA"/>
</dbReference>
<evidence type="ECO:0000259" key="6">
    <source>
        <dbReference type="Pfam" id="PF02900"/>
    </source>
</evidence>
<organism evidence="7">
    <name type="scientific">Compsopogon caeruleus</name>
    <dbReference type="NCBI Taxonomy" id="31354"/>
    <lineage>
        <taxon>Eukaryota</taxon>
        <taxon>Rhodophyta</taxon>
        <taxon>Compsopogonophyceae</taxon>
        <taxon>Compsopogonales</taxon>
        <taxon>Compsopogonaceae</taxon>
        <taxon>Compsopogon</taxon>
    </lineage>
</organism>
<keyword evidence="5" id="KW-0560">Oxidoreductase</keyword>
<dbReference type="InterPro" id="IPR014436">
    <property type="entry name" value="Extradiol_dOase_DODA"/>
</dbReference>
<name>A0A7S1THN4_9RHOD</name>
<protein>
    <recommendedName>
        <fullName evidence="6">Extradiol ring-cleavage dioxygenase class III enzyme subunit B domain-containing protein</fullName>
    </recommendedName>
</protein>
<reference evidence="7" key="1">
    <citation type="submission" date="2021-01" db="EMBL/GenBank/DDBJ databases">
        <authorList>
            <person name="Corre E."/>
            <person name="Pelletier E."/>
            <person name="Niang G."/>
            <person name="Scheremetjew M."/>
            <person name="Finn R."/>
            <person name="Kale V."/>
            <person name="Holt S."/>
            <person name="Cochrane G."/>
            <person name="Meng A."/>
            <person name="Brown T."/>
            <person name="Cohen L."/>
        </authorList>
    </citation>
    <scope>NUCLEOTIDE SEQUENCE</scope>
    <source>
        <strain evidence="7">SAG 36.94</strain>
    </source>
</reference>
<dbReference type="PANTHER" id="PTHR30096">
    <property type="entry name" value="4,5-DOPA DIOXYGENASE EXTRADIOL-LIKE PROTEIN"/>
    <property type="match status" value="1"/>
</dbReference>
<comment type="similarity">
    <text evidence="2">Belongs to the DODA-type extradiol aromatic ring-opening dioxygenase family.</text>
</comment>
<keyword evidence="3" id="KW-0479">Metal-binding</keyword>
<evidence type="ECO:0000256" key="1">
    <source>
        <dbReference type="ARBA" id="ARBA00001947"/>
    </source>
</evidence>
<dbReference type="InterPro" id="IPR004183">
    <property type="entry name" value="Xdiol_dOase_suB"/>
</dbReference>
<evidence type="ECO:0000256" key="3">
    <source>
        <dbReference type="ARBA" id="ARBA00022723"/>
    </source>
</evidence>
<comment type="cofactor">
    <cofactor evidence="1">
        <name>Zn(2+)</name>
        <dbReference type="ChEBI" id="CHEBI:29105"/>
    </cofactor>
</comment>
<dbReference type="Gene3D" id="3.40.830.10">
    <property type="entry name" value="LigB-like"/>
    <property type="match status" value="1"/>
</dbReference>
<dbReference type="Pfam" id="PF02900">
    <property type="entry name" value="LigB"/>
    <property type="match status" value="1"/>
</dbReference>
<evidence type="ECO:0000256" key="4">
    <source>
        <dbReference type="ARBA" id="ARBA00022833"/>
    </source>
</evidence>
<proteinExistence type="inferred from homology"/>
<feature type="domain" description="Extradiol ring-cleavage dioxygenase class III enzyme subunit B" evidence="6">
    <location>
        <begin position="7"/>
        <end position="248"/>
    </location>
</feature>
<dbReference type="GO" id="GO:0008270">
    <property type="term" value="F:zinc ion binding"/>
    <property type="evidence" value="ECO:0007669"/>
    <property type="project" value="InterPro"/>
</dbReference>
<dbReference type="PANTHER" id="PTHR30096:SF0">
    <property type="entry name" value="4,5-DOPA DIOXYGENASE EXTRADIOL-LIKE PROTEIN"/>
    <property type="match status" value="1"/>
</dbReference>
<evidence type="ECO:0000313" key="7">
    <source>
        <dbReference type="EMBL" id="CAD9236702.1"/>
    </source>
</evidence>
<dbReference type="GO" id="GO:0008198">
    <property type="term" value="F:ferrous iron binding"/>
    <property type="evidence" value="ECO:0007669"/>
    <property type="project" value="InterPro"/>
</dbReference>